<keyword evidence="6" id="KW-0808">Transferase</keyword>
<dbReference type="PANTHER" id="PTHR12935">
    <property type="entry name" value="GAMMA-GLUTAMYLCYCLOTRANSFERASE"/>
    <property type="match status" value="1"/>
</dbReference>
<dbReference type="InterPro" id="IPR013024">
    <property type="entry name" value="GGCT-like"/>
</dbReference>
<feature type="binding site" evidence="3">
    <location>
        <position position="118"/>
    </location>
    <ligand>
        <name>substrate</name>
    </ligand>
</feature>
<feature type="compositionally biased region" description="Acidic residues" evidence="4">
    <location>
        <begin position="165"/>
        <end position="186"/>
    </location>
</feature>
<feature type="active site" description="Proton acceptor" evidence="2">
    <location>
        <position position="78"/>
    </location>
</feature>
<evidence type="ECO:0000259" key="5">
    <source>
        <dbReference type="Pfam" id="PF06094"/>
    </source>
</evidence>
<feature type="compositionally biased region" description="Polar residues" evidence="4">
    <location>
        <begin position="189"/>
        <end position="199"/>
    </location>
</feature>
<feature type="binding site" evidence="3">
    <location>
        <begin position="6"/>
        <end position="11"/>
    </location>
    <ligand>
        <name>substrate</name>
    </ligand>
</feature>
<evidence type="ECO:0000313" key="7">
    <source>
        <dbReference type="Proteomes" id="UP000196386"/>
    </source>
</evidence>
<gene>
    <name evidence="6" type="ORF">B5F11_19955</name>
</gene>
<dbReference type="GO" id="GO:0003839">
    <property type="term" value="F:gamma-glutamylcyclotransferase activity"/>
    <property type="evidence" value="ECO:0007669"/>
    <property type="project" value="InterPro"/>
</dbReference>
<reference evidence="7" key="1">
    <citation type="submission" date="2017-04" db="EMBL/GenBank/DDBJ databases">
        <title>Function of individual gut microbiota members based on whole genome sequencing of pure cultures obtained from chicken caecum.</title>
        <authorList>
            <person name="Medvecky M."/>
            <person name="Cejkova D."/>
            <person name="Polansky O."/>
            <person name="Karasova D."/>
            <person name="Kubasova T."/>
            <person name="Cizek A."/>
            <person name="Rychlik I."/>
        </authorList>
    </citation>
    <scope>NUCLEOTIDE SEQUENCE [LARGE SCALE GENOMIC DNA]</scope>
    <source>
        <strain evidence="7">An175</strain>
    </source>
</reference>
<dbReference type="PANTHER" id="PTHR12935:SF0">
    <property type="entry name" value="GAMMA-GLUTAMYLCYCLOTRANSFERASE"/>
    <property type="match status" value="1"/>
</dbReference>
<dbReference type="GO" id="GO:0016740">
    <property type="term" value="F:transferase activity"/>
    <property type="evidence" value="ECO:0007669"/>
    <property type="project" value="UniProtKB-KW"/>
</dbReference>
<sequence length="199" mass="22460">MEKRLYIAYGSNLNVLQMRHRCPTAKLCGTGIVEGYELQFKGRPQNAFATIAPKEGASVPVAVWELRPWDERSLDVYEGYPSHYFKRDIPVRMDGKEVVGMAYIMDLQMDYGLPSRSYYQTVLDGYEDCGLDASVLEQAVVESAKQYFAEGIRQSYQQSLFSEGDSGEEFEGEEEDALEEDMDEPDLSGPSSFSDGMHL</sequence>
<organism evidence="6 7">
    <name type="scientific">Anaerotruncus colihominis</name>
    <dbReference type="NCBI Taxonomy" id="169435"/>
    <lineage>
        <taxon>Bacteria</taxon>
        <taxon>Bacillati</taxon>
        <taxon>Bacillota</taxon>
        <taxon>Clostridia</taxon>
        <taxon>Eubacteriales</taxon>
        <taxon>Oscillospiraceae</taxon>
        <taxon>Anaerotruncus</taxon>
    </lineage>
</organism>
<name>A0A1Y4MEB3_9FIRM</name>
<evidence type="ECO:0000256" key="1">
    <source>
        <dbReference type="ARBA" id="ARBA00023239"/>
    </source>
</evidence>
<dbReference type="CDD" id="cd06661">
    <property type="entry name" value="GGCT_like"/>
    <property type="match status" value="1"/>
</dbReference>
<dbReference type="EMBL" id="NFKP01000047">
    <property type="protein sequence ID" value="OUP65062.1"/>
    <property type="molecule type" value="Genomic_DNA"/>
</dbReference>
<dbReference type="InterPro" id="IPR036568">
    <property type="entry name" value="GGCT-like_sf"/>
</dbReference>
<comment type="caution">
    <text evidence="6">The sequence shown here is derived from an EMBL/GenBank/DDBJ whole genome shotgun (WGS) entry which is preliminary data.</text>
</comment>
<proteinExistence type="predicted"/>
<evidence type="ECO:0000256" key="2">
    <source>
        <dbReference type="PIRSR" id="PIRSR617939-1"/>
    </source>
</evidence>
<dbReference type="SUPFAM" id="SSF110857">
    <property type="entry name" value="Gamma-glutamyl cyclotransferase-like"/>
    <property type="match status" value="1"/>
</dbReference>
<evidence type="ECO:0000256" key="4">
    <source>
        <dbReference type="SAM" id="MobiDB-lite"/>
    </source>
</evidence>
<feature type="domain" description="Gamma-glutamylcyclotransferase AIG2-like" evidence="5">
    <location>
        <begin position="7"/>
        <end position="107"/>
    </location>
</feature>
<keyword evidence="1" id="KW-0456">Lyase</keyword>
<dbReference type="InterPro" id="IPR017939">
    <property type="entry name" value="G-Glutamylcylcotransferase"/>
</dbReference>
<evidence type="ECO:0000256" key="3">
    <source>
        <dbReference type="PIRSR" id="PIRSR617939-2"/>
    </source>
</evidence>
<protein>
    <submittedName>
        <fullName evidence="6">Gamma-glutamylcyclotransferase</fullName>
    </submittedName>
</protein>
<evidence type="ECO:0000313" key="6">
    <source>
        <dbReference type="EMBL" id="OUP65062.1"/>
    </source>
</evidence>
<dbReference type="AlphaFoldDB" id="A0A1Y4MEB3"/>
<dbReference type="InterPro" id="IPR009288">
    <property type="entry name" value="AIG2-like_dom"/>
</dbReference>
<dbReference type="Pfam" id="PF06094">
    <property type="entry name" value="GGACT"/>
    <property type="match status" value="1"/>
</dbReference>
<dbReference type="RefSeq" id="WP_087303584.1">
    <property type="nucleotide sequence ID" value="NZ_JBCLRJ010000035.1"/>
</dbReference>
<accession>A0A1Y4MEB3</accession>
<dbReference type="Gene3D" id="3.10.490.10">
    <property type="entry name" value="Gamma-glutamyl cyclotransferase-like"/>
    <property type="match status" value="1"/>
</dbReference>
<feature type="region of interest" description="Disordered" evidence="4">
    <location>
        <begin position="160"/>
        <end position="199"/>
    </location>
</feature>
<dbReference type="Proteomes" id="UP000196386">
    <property type="component" value="Unassembled WGS sequence"/>
</dbReference>